<evidence type="ECO:0000259" key="2">
    <source>
        <dbReference type="Pfam" id="PF04536"/>
    </source>
</evidence>
<dbReference type="Pfam" id="PF04536">
    <property type="entry name" value="TPM_phosphatase"/>
    <property type="match status" value="1"/>
</dbReference>
<sequence length="220" mass="24449">METGKGLKLTPEEQELITSAVRRAEEKTNAEIVPMIVIRSGLYRDVQYRTGLLVGLVVLAGLLMMEPLWLPWGWSASNAAWLMAAVILGYGGGAWLGKWPPVIRLMTSRERMDQKVMWRAERAFAQHALAKTRESTGVLIMLSMLERSIYVLPDRSLADLVPSERWREVVQASIQHLHEGQIVVGLCDAIQACGALLAEVCPGRPGDNPNELPDQLIQEP</sequence>
<evidence type="ECO:0000313" key="3">
    <source>
        <dbReference type="EMBL" id="CUQ66433.1"/>
    </source>
</evidence>
<keyword evidence="1" id="KW-1133">Transmembrane helix</keyword>
<evidence type="ECO:0000313" key="4">
    <source>
        <dbReference type="Proteomes" id="UP000066284"/>
    </source>
</evidence>
<organism evidence="3 4">
    <name type="scientific">Candidatus Nitrospira inopinata</name>
    <dbReference type="NCBI Taxonomy" id="1715989"/>
    <lineage>
        <taxon>Bacteria</taxon>
        <taxon>Pseudomonadati</taxon>
        <taxon>Nitrospirota</taxon>
        <taxon>Nitrospiria</taxon>
        <taxon>Nitrospirales</taxon>
        <taxon>Nitrospiraceae</taxon>
        <taxon>Nitrospira</taxon>
    </lineage>
</organism>
<dbReference type="RefSeq" id="WP_062484457.1">
    <property type="nucleotide sequence ID" value="NZ_LN885086.1"/>
</dbReference>
<dbReference type="PANTHER" id="PTHR30373:SF8">
    <property type="entry name" value="BLL7265 PROTEIN"/>
    <property type="match status" value="1"/>
</dbReference>
<keyword evidence="4" id="KW-1185">Reference proteome</keyword>
<keyword evidence="1" id="KW-0812">Transmembrane</keyword>
<dbReference type="PANTHER" id="PTHR30373">
    <property type="entry name" value="UPF0603 PROTEIN YGCG"/>
    <property type="match status" value="1"/>
</dbReference>
<reference evidence="4" key="1">
    <citation type="submission" date="2015-09" db="EMBL/GenBank/DDBJ databases">
        <authorList>
            <person name="Daims H."/>
        </authorList>
    </citation>
    <scope>NUCLEOTIDE SEQUENCE [LARGE SCALE GENOMIC DNA]</scope>
</reference>
<evidence type="ECO:0000256" key="1">
    <source>
        <dbReference type="SAM" id="Phobius"/>
    </source>
</evidence>
<gene>
    <name evidence="3" type="ORF">NITINOP_1458</name>
</gene>
<dbReference type="AlphaFoldDB" id="A0A0S4KPR0"/>
<dbReference type="EMBL" id="LN885086">
    <property type="protein sequence ID" value="CUQ66433.1"/>
    <property type="molecule type" value="Genomic_DNA"/>
</dbReference>
<keyword evidence="1" id="KW-0472">Membrane</keyword>
<dbReference type="Gene3D" id="3.10.310.50">
    <property type="match status" value="1"/>
</dbReference>
<dbReference type="Proteomes" id="UP000066284">
    <property type="component" value="Chromosome 1"/>
</dbReference>
<dbReference type="STRING" id="1715989.NITINOP_1458"/>
<protein>
    <recommendedName>
        <fullName evidence="2">TPM domain-containing protein</fullName>
    </recommendedName>
</protein>
<dbReference type="InterPro" id="IPR007621">
    <property type="entry name" value="TPM_dom"/>
</dbReference>
<feature type="transmembrane region" description="Helical" evidence="1">
    <location>
        <begin position="52"/>
        <end position="72"/>
    </location>
</feature>
<accession>A0A0S4KPR0</accession>
<dbReference type="KEGG" id="nio:NITINOP_1458"/>
<name>A0A0S4KPR0_9BACT</name>
<proteinExistence type="predicted"/>
<dbReference type="OrthoDB" id="9786161at2"/>
<feature type="transmembrane region" description="Helical" evidence="1">
    <location>
        <begin position="78"/>
        <end position="96"/>
    </location>
</feature>
<feature type="domain" description="TPM" evidence="2">
    <location>
        <begin position="114"/>
        <end position="195"/>
    </location>
</feature>